<evidence type="ECO:0000256" key="13">
    <source>
        <dbReference type="SAM" id="SignalP"/>
    </source>
</evidence>
<dbReference type="InterPro" id="IPR019594">
    <property type="entry name" value="Glu/Gly-bd"/>
</dbReference>
<keyword evidence="10" id="KW-1071">Ligand-gated ion channel</keyword>
<sequence>MTLAKAGRVAVLVATAAASLLPHSYIPPGGRAQLQILEEVLQGPIRGRPIVLYLDPATALQVMALSVLRRAPCTLVSLETSGAEWSLRQPIASVRAASVVHVAVFSRDPRPFFRAVVASDSRWNPKYLLLFSLSRENFVSILEVEEFGRPQTIVLFQRVNSESDKLVTGNMEMLTFFPFSLGRQVKSLGVWTSVSDSIFVDRFPSFEGYMFLLGTWFDDFPYLHQAKEKEEGVGDGVEVEALSALASVLNFTFHLTTEPPDDKWGSLENGSWTGMLGMVHRKEKNFTVNYFGYTYERIEAFDATVSYWMEGFGMALLKPPPMAKWRSVYYPFPPKLWAATAASLVIAIVVVYLQVSFMTKGSRYQYLLRYCITI</sequence>
<dbReference type="SMART" id="SM00918">
    <property type="entry name" value="Lig_chan-Glu_bd"/>
    <property type="match status" value="1"/>
</dbReference>
<dbReference type="GO" id="GO:0015276">
    <property type="term" value="F:ligand-gated monoatomic ion channel activity"/>
    <property type="evidence" value="ECO:0007669"/>
    <property type="project" value="InterPro"/>
</dbReference>
<dbReference type="SUPFAM" id="SSF53850">
    <property type="entry name" value="Periplasmic binding protein-like II"/>
    <property type="match status" value="1"/>
</dbReference>
<feature type="signal peptide" evidence="13">
    <location>
        <begin position="1"/>
        <end position="18"/>
    </location>
</feature>
<dbReference type="PANTHER" id="PTHR42643">
    <property type="entry name" value="IONOTROPIC RECEPTOR 20A-RELATED"/>
    <property type="match status" value="1"/>
</dbReference>
<dbReference type="EMBL" id="GDRN01012975">
    <property type="protein sequence ID" value="JAI67866.1"/>
    <property type="molecule type" value="Transcribed_RNA"/>
</dbReference>
<keyword evidence="5 12" id="KW-1133">Transmembrane helix</keyword>
<proteinExistence type="predicted"/>
<dbReference type="GO" id="GO:0005886">
    <property type="term" value="C:plasma membrane"/>
    <property type="evidence" value="ECO:0007669"/>
    <property type="project" value="UniProtKB-SubCell"/>
</dbReference>
<keyword evidence="13" id="KW-0732">Signal</keyword>
<keyword evidence="11" id="KW-0407">Ion channel</keyword>
<dbReference type="Pfam" id="PF10613">
    <property type="entry name" value="Lig_chan-Glu_bd"/>
    <property type="match status" value="1"/>
</dbReference>
<evidence type="ECO:0000256" key="12">
    <source>
        <dbReference type="SAM" id="Phobius"/>
    </source>
</evidence>
<keyword evidence="4 12" id="KW-0812">Transmembrane</keyword>
<name>A0A0P4WGD6_SCYOL</name>
<feature type="chain" id="PRO_5006070525" description="Ionotropic glutamate receptor L-glutamate and glycine-binding domain-containing protein" evidence="13">
    <location>
        <begin position="19"/>
        <end position="374"/>
    </location>
</feature>
<evidence type="ECO:0000256" key="1">
    <source>
        <dbReference type="ARBA" id="ARBA00004651"/>
    </source>
</evidence>
<evidence type="ECO:0000256" key="8">
    <source>
        <dbReference type="ARBA" id="ARBA00023170"/>
    </source>
</evidence>
<comment type="subcellular location">
    <subcellularLocation>
        <location evidence="1">Cell membrane</location>
        <topology evidence="1">Multi-pass membrane protein</topology>
    </subcellularLocation>
</comment>
<evidence type="ECO:0000256" key="11">
    <source>
        <dbReference type="ARBA" id="ARBA00023303"/>
    </source>
</evidence>
<dbReference type="AlphaFoldDB" id="A0A0P4WGD6"/>
<feature type="domain" description="Ionotropic glutamate receptor L-glutamate and glycine-binding" evidence="14">
    <location>
        <begin position="221"/>
        <end position="281"/>
    </location>
</feature>
<keyword evidence="7 12" id="KW-0472">Membrane</keyword>
<evidence type="ECO:0000256" key="6">
    <source>
        <dbReference type="ARBA" id="ARBA00023065"/>
    </source>
</evidence>
<evidence type="ECO:0000256" key="2">
    <source>
        <dbReference type="ARBA" id="ARBA00022448"/>
    </source>
</evidence>
<feature type="transmembrane region" description="Helical" evidence="12">
    <location>
        <begin position="336"/>
        <end position="355"/>
    </location>
</feature>
<evidence type="ECO:0000256" key="7">
    <source>
        <dbReference type="ARBA" id="ARBA00023136"/>
    </source>
</evidence>
<keyword evidence="8" id="KW-0675">Receptor</keyword>
<evidence type="ECO:0000256" key="4">
    <source>
        <dbReference type="ARBA" id="ARBA00022692"/>
    </source>
</evidence>
<reference evidence="15" key="1">
    <citation type="submission" date="2015-09" db="EMBL/GenBank/DDBJ databases">
        <title>Scylla olivacea transcriptome.</title>
        <authorList>
            <person name="Ikhwanuddin M."/>
        </authorList>
    </citation>
    <scope>NUCLEOTIDE SEQUENCE</scope>
</reference>
<keyword evidence="2" id="KW-0813">Transport</keyword>
<keyword evidence="3" id="KW-1003">Cell membrane</keyword>
<dbReference type="PANTHER" id="PTHR42643:SF24">
    <property type="entry name" value="IONOTROPIC RECEPTOR 60A"/>
    <property type="match status" value="1"/>
</dbReference>
<evidence type="ECO:0000313" key="15">
    <source>
        <dbReference type="EMBL" id="JAI67866.1"/>
    </source>
</evidence>
<protein>
    <recommendedName>
        <fullName evidence="14">Ionotropic glutamate receptor L-glutamate and glycine-binding domain-containing protein</fullName>
    </recommendedName>
</protein>
<keyword evidence="9" id="KW-0325">Glycoprotein</keyword>
<evidence type="ECO:0000256" key="5">
    <source>
        <dbReference type="ARBA" id="ARBA00022989"/>
    </source>
</evidence>
<accession>A0A0P4WGD6</accession>
<organism evidence="15">
    <name type="scientific">Scylla olivacea</name>
    <name type="common">Orange mud crab</name>
    <name type="synonym">Cancer olivacea</name>
    <dbReference type="NCBI Taxonomy" id="85551"/>
    <lineage>
        <taxon>Eukaryota</taxon>
        <taxon>Metazoa</taxon>
        <taxon>Ecdysozoa</taxon>
        <taxon>Arthropoda</taxon>
        <taxon>Crustacea</taxon>
        <taxon>Multicrustacea</taxon>
        <taxon>Malacostraca</taxon>
        <taxon>Eumalacostraca</taxon>
        <taxon>Eucarida</taxon>
        <taxon>Decapoda</taxon>
        <taxon>Pleocyemata</taxon>
        <taxon>Brachyura</taxon>
        <taxon>Eubrachyura</taxon>
        <taxon>Portunoidea</taxon>
        <taxon>Portunidae</taxon>
        <taxon>Portuninae</taxon>
        <taxon>Scylla</taxon>
    </lineage>
</organism>
<dbReference type="Gene3D" id="3.40.190.10">
    <property type="entry name" value="Periplasmic binding protein-like II"/>
    <property type="match status" value="1"/>
</dbReference>
<evidence type="ECO:0000256" key="3">
    <source>
        <dbReference type="ARBA" id="ARBA00022475"/>
    </source>
</evidence>
<evidence type="ECO:0000256" key="9">
    <source>
        <dbReference type="ARBA" id="ARBA00023180"/>
    </source>
</evidence>
<evidence type="ECO:0000256" key="10">
    <source>
        <dbReference type="ARBA" id="ARBA00023286"/>
    </source>
</evidence>
<evidence type="ECO:0000259" key="14">
    <source>
        <dbReference type="SMART" id="SM00918"/>
    </source>
</evidence>
<dbReference type="InterPro" id="IPR052192">
    <property type="entry name" value="Insect_Ionotropic_Sensory_Rcpt"/>
</dbReference>
<keyword evidence="6" id="KW-0406">Ion transport</keyword>